<feature type="signal peptide" evidence="1">
    <location>
        <begin position="1"/>
        <end position="15"/>
    </location>
</feature>
<keyword evidence="1" id="KW-0732">Signal</keyword>
<evidence type="ECO:0000256" key="1">
    <source>
        <dbReference type="SAM" id="SignalP"/>
    </source>
</evidence>
<keyword evidence="3" id="KW-1185">Reference proteome</keyword>
<evidence type="ECO:0000313" key="3">
    <source>
        <dbReference type="Proteomes" id="UP000305067"/>
    </source>
</evidence>
<protein>
    <submittedName>
        <fullName evidence="2">Uncharacterized protein</fullName>
    </submittedName>
</protein>
<dbReference type="AlphaFoldDB" id="A0A5C3Q1P8"/>
<sequence length="205" mass="22905">MLLLPLQFLVHAVLALLEAIWHFKGTSVNPSVGPDFNEKSEQEAEGAKQELPPYFFNKFSLDLVTPRRVCKLINNLCPTPSAQEMESLESPGPNSVLKPIPAPLIDTCNKTTTDVKIAKKQLILNFQIRTNKLDNYLLGALSFGKQAELHCDHTASQACQTVQRELGPHEEKHHIKGEEHCAKDQACRDKKKELEWNAEVKEGAG</sequence>
<name>A0A5C3Q1P8_9AGAR</name>
<dbReference type="Proteomes" id="UP000305067">
    <property type="component" value="Unassembled WGS sequence"/>
</dbReference>
<gene>
    <name evidence="2" type="ORF">BDV98DRAFT_586835</name>
</gene>
<organism evidence="2 3">
    <name type="scientific">Pterulicium gracile</name>
    <dbReference type="NCBI Taxonomy" id="1884261"/>
    <lineage>
        <taxon>Eukaryota</taxon>
        <taxon>Fungi</taxon>
        <taxon>Dikarya</taxon>
        <taxon>Basidiomycota</taxon>
        <taxon>Agaricomycotina</taxon>
        <taxon>Agaricomycetes</taxon>
        <taxon>Agaricomycetidae</taxon>
        <taxon>Agaricales</taxon>
        <taxon>Pleurotineae</taxon>
        <taxon>Pterulaceae</taxon>
        <taxon>Pterulicium</taxon>
    </lineage>
</organism>
<feature type="chain" id="PRO_5023066808" evidence="1">
    <location>
        <begin position="16"/>
        <end position="205"/>
    </location>
</feature>
<dbReference type="EMBL" id="ML178875">
    <property type="protein sequence ID" value="TFK95741.1"/>
    <property type="molecule type" value="Genomic_DNA"/>
</dbReference>
<reference evidence="2 3" key="1">
    <citation type="journal article" date="2019" name="Nat. Ecol. Evol.">
        <title>Megaphylogeny resolves global patterns of mushroom evolution.</title>
        <authorList>
            <person name="Varga T."/>
            <person name="Krizsan K."/>
            <person name="Foldi C."/>
            <person name="Dima B."/>
            <person name="Sanchez-Garcia M."/>
            <person name="Sanchez-Ramirez S."/>
            <person name="Szollosi G.J."/>
            <person name="Szarkandi J.G."/>
            <person name="Papp V."/>
            <person name="Albert L."/>
            <person name="Andreopoulos W."/>
            <person name="Angelini C."/>
            <person name="Antonin V."/>
            <person name="Barry K.W."/>
            <person name="Bougher N.L."/>
            <person name="Buchanan P."/>
            <person name="Buyck B."/>
            <person name="Bense V."/>
            <person name="Catcheside P."/>
            <person name="Chovatia M."/>
            <person name="Cooper J."/>
            <person name="Damon W."/>
            <person name="Desjardin D."/>
            <person name="Finy P."/>
            <person name="Geml J."/>
            <person name="Haridas S."/>
            <person name="Hughes K."/>
            <person name="Justo A."/>
            <person name="Karasinski D."/>
            <person name="Kautmanova I."/>
            <person name="Kiss B."/>
            <person name="Kocsube S."/>
            <person name="Kotiranta H."/>
            <person name="LaButti K.M."/>
            <person name="Lechner B.E."/>
            <person name="Liimatainen K."/>
            <person name="Lipzen A."/>
            <person name="Lukacs Z."/>
            <person name="Mihaltcheva S."/>
            <person name="Morgado L.N."/>
            <person name="Niskanen T."/>
            <person name="Noordeloos M.E."/>
            <person name="Ohm R.A."/>
            <person name="Ortiz-Santana B."/>
            <person name="Ovrebo C."/>
            <person name="Racz N."/>
            <person name="Riley R."/>
            <person name="Savchenko A."/>
            <person name="Shiryaev A."/>
            <person name="Soop K."/>
            <person name="Spirin V."/>
            <person name="Szebenyi C."/>
            <person name="Tomsovsky M."/>
            <person name="Tulloss R.E."/>
            <person name="Uehling J."/>
            <person name="Grigoriev I.V."/>
            <person name="Vagvolgyi C."/>
            <person name="Papp T."/>
            <person name="Martin F.M."/>
            <person name="Miettinen O."/>
            <person name="Hibbett D.S."/>
            <person name="Nagy L.G."/>
        </authorList>
    </citation>
    <scope>NUCLEOTIDE SEQUENCE [LARGE SCALE GENOMIC DNA]</scope>
    <source>
        <strain evidence="2 3">CBS 309.79</strain>
    </source>
</reference>
<proteinExistence type="predicted"/>
<accession>A0A5C3Q1P8</accession>
<evidence type="ECO:0000313" key="2">
    <source>
        <dbReference type="EMBL" id="TFK95741.1"/>
    </source>
</evidence>